<dbReference type="RefSeq" id="WP_130509074.1">
    <property type="nucleotide sequence ID" value="NZ_SHKY01000001.1"/>
</dbReference>
<proteinExistence type="predicted"/>
<gene>
    <name evidence="2" type="ORF">EV385_1850</name>
</gene>
<dbReference type="EMBL" id="SHKY01000001">
    <property type="protein sequence ID" value="RZU50087.1"/>
    <property type="molecule type" value="Genomic_DNA"/>
</dbReference>
<organism evidence="2 3">
    <name type="scientific">Krasilnikovia cinnamomea</name>
    <dbReference type="NCBI Taxonomy" id="349313"/>
    <lineage>
        <taxon>Bacteria</taxon>
        <taxon>Bacillati</taxon>
        <taxon>Actinomycetota</taxon>
        <taxon>Actinomycetes</taxon>
        <taxon>Micromonosporales</taxon>
        <taxon>Micromonosporaceae</taxon>
        <taxon>Krasilnikovia</taxon>
    </lineage>
</organism>
<dbReference type="Pfam" id="PF20218">
    <property type="entry name" value="DUF6578"/>
    <property type="match status" value="1"/>
</dbReference>
<evidence type="ECO:0000313" key="2">
    <source>
        <dbReference type="EMBL" id="RZU50087.1"/>
    </source>
</evidence>
<name>A0A4Q7ZH30_9ACTN</name>
<dbReference type="AlphaFoldDB" id="A0A4Q7ZH30"/>
<dbReference type="OrthoDB" id="2084645at2"/>
<evidence type="ECO:0000256" key="1">
    <source>
        <dbReference type="SAM" id="MobiDB-lite"/>
    </source>
</evidence>
<dbReference type="Proteomes" id="UP000292564">
    <property type="component" value="Unassembled WGS sequence"/>
</dbReference>
<accession>A0A4Q7ZH30</accession>
<comment type="caution">
    <text evidence="2">The sequence shown here is derived from an EMBL/GenBank/DDBJ whole genome shotgun (WGS) entry which is preliminary data.</text>
</comment>
<feature type="region of interest" description="Disordered" evidence="1">
    <location>
        <begin position="49"/>
        <end position="69"/>
    </location>
</feature>
<sequence length="139" mass="15170">MELNVWVDGWQMQCCGEPFSVGSDVSWTLRWEPDWEWLSVLLGDQGAASMDAAEDHHEDVPEGTPETVGTVRSITAVHCRYAPSGAPRELVPVPGSGVLTPLSKADGWTKDRDELRFVGYLVRIATDAQPPDPARPALG</sequence>
<dbReference type="InterPro" id="IPR046485">
    <property type="entry name" value="DUF6578"/>
</dbReference>
<keyword evidence="3" id="KW-1185">Reference proteome</keyword>
<reference evidence="2 3" key="1">
    <citation type="submission" date="2019-02" db="EMBL/GenBank/DDBJ databases">
        <title>Sequencing the genomes of 1000 actinobacteria strains.</title>
        <authorList>
            <person name="Klenk H.-P."/>
        </authorList>
    </citation>
    <scope>NUCLEOTIDE SEQUENCE [LARGE SCALE GENOMIC DNA]</scope>
    <source>
        <strain evidence="2 3">DSM 45162</strain>
    </source>
</reference>
<evidence type="ECO:0000313" key="3">
    <source>
        <dbReference type="Proteomes" id="UP000292564"/>
    </source>
</evidence>
<protein>
    <submittedName>
        <fullName evidence="2">Uncharacterized protein</fullName>
    </submittedName>
</protein>